<sequence>MASPAVGVSFHVALAVLVVLVLFYVGRPLCWKITATVHDIRHNKQILKHGRRSSSLLEDHRHRPRHPPQQADPQAW</sequence>
<evidence type="ECO:0000313" key="4">
    <source>
        <dbReference type="Proteomes" id="UP001346149"/>
    </source>
</evidence>
<dbReference type="AlphaFoldDB" id="A0AAN7R0L6"/>
<evidence type="ECO:0000256" key="1">
    <source>
        <dbReference type="SAM" id="MobiDB-lite"/>
    </source>
</evidence>
<organism evidence="3 4">
    <name type="scientific">Trapa natans</name>
    <name type="common">Water chestnut</name>
    <dbReference type="NCBI Taxonomy" id="22666"/>
    <lineage>
        <taxon>Eukaryota</taxon>
        <taxon>Viridiplantae</taxon>
        <taxon>Streptophyta</taxon>
        <taxon>Embryophyta</taxon>
        <taxon>Tracheophyta</taxon>
        <taxon>Spermatophyta</taxon>
        <taxon>Magnoliopsida</taxon>
        <taxon>eudicotyledons</taxon>
        <taxon>Gunneridae</taxon>
        <taxon>Pentapetalae</taxon>
        <taxon>rosids</taxon>
        <taxon>malvids</taxon>
        <taxon>Myrtales</taxon>
        <taxon>Lythraceae</taxon>
        <taxon>Trapa</taxon>
    </lineage>
</organism>
<proteinExistence type="predicted"/>
<accession>A0AAN7R0L6</accession>
<keyword evidence="2" id="KW-0812">Transmembrane</keyword>
<keyword evidence="2" id="KW-0472">Membrane</keyword>
<protein>
    <submittedName>
        <fullName evidence="3">Uncharacterized protein</fullName>
    </submittedName>
</protein>
<feature type="transmembrane region" description="Helical" evidence="2">
    <location>
        <begin position="6"/>
        <end position="25"/>
    </location>
</feature>
<gene>
    <name evidence="3" type="ORF">SAY86_002421</name>
</gene>
<dbReference type="EMBL" id="JAXQNO010000013">
    <property type="protein sequence ID" value="KAK4785732.1"/>
    <property type="molecule type" value="Genomic_DNA"/>
</dbReference>
<keyword evidence="2" id="KW-1133">Transmembrane helix</keyword>
<feature type="region of interest" description="Disordered" evidence="1">
    <location>
        <begin position="47"/>
        <end position="76"/>
    </location>
</feature>
<evidence type="ECO:0000256" key="2">
    <source>
        <dbReference type="SAM" id="Phobius"/>
    </source>
</evidence>
<keyword evidence="4" id="KW-1185">Reference proteome</keyword>
<comment type="caution">
    <text evidence="3">The sequence shown here is derived from an EMBL/GenBank/DDBJ whole genome shotgun (WGS) entry which is preliminary data.</text>
</comment>
<dbReference type="Proteomes" id="UP001346149">
    <property type="component" value="Unassembled WGS sequence"/>
</dbReference>
<name>A0AAN7R0L6_TRANT</name>
<evidence type="ECO:0000313" key="3">
    <source>
        <dbReference type="EMBL" id="KAK4785732.1"/>
    </source>
</evidence>
<reference evidence="3 4" key="1">
    <citation type="journal article" date="2023" name="Hortic Res">
        <title>Pangenome of water caltrop reveals structural variations and asymmetric subgenome divergence after allopolyploidization.</title>
        <authorList>
            <person name="Zhang X."/>
            <person name="Chen Y."/>
            <person name="Wang L."/>
            <person name="Yuan Y."/>
            <person name="Fang M."/>
            <person name="Shi L."/>
            <person name="Lu R."/>
            <person name="Comes H.P."/>
            <person name="Ma Y."/>
            <person name="Chen Y."/>
            <person name="Huang G."/>
            <person name="Zhou Y."/>
            <person name="Zheng Z."/>
            <person name="Qiu Y."/>
        </authorList>
    </citation>
    <scope>NUCLEOTIDE SEQUENCE [LARGE SCALE GENOMIC DNA]</scope>
    <source>
        <strain evidence="3">F231</strain>
    </source>
</reference>